<comment type="cofactor">
    <cofactor evidence="1">
        <name>pyridoxal 5'-phosphate</name>
        <dbReference type="ChEBI" id="CHEBI:597326"/>
    </cofactor>
</comment>
<evidence type="ECO:0000256" key="1">
    <source>
        <dbReference type="ARBA" id="ARBA00001933"/>
    </source>
</evidence>
<evidence type="ECO:0000313" key="6">
    <source>
        <dbReference type="EMBL" id="QKJ28705.1"/>
    </source>
</evidence>
<dbReference type="SUPFAM" id="SSF53383">
    <property type="entry name" value="PLP-dependent transferases"/>
    <property type="match status" value="1"/>
</dbReference>
<dbReference type="InterPro" id="IPR050103">
    <property type="entry name" value="Class-III_PLP-dep_AT"/>
</dbReference>
<sequence length="374" mass="40661">MKLFDVYPINNINITKGVGSLVYDGKGQEYLDLYGGHAVISIGHTNPHYVKRLEDQLHKIGFYSNSIEIPLQTELAEKLGHVSGKEDYQLFLCNSGAEANENALKLASFYNGRKKVIAFKGAFHGRTSLAVSATDNPKIIAPVNETDNIIFLPFNDEAALAQAFAENEISSVIIEGIQGVGGIRVASESFLKKIRSLCDAHNAVFIADSVQCGYGRSGKFFSHDFAGVDADIYSMAKGIGNGFPMGAIIISPKIKPVYYMLGTTFGGNHLACAAGLAVLEVMAQDNLIQNAAEVGGYLIDELKKFKQVSEVRGRGLMIGIELPAELADVKKNLLFKHHIFTGEAKPNVIRLLPALNLTKAYADRFLEAFAKEVN</sequence>
<keyword evidence="3 6" id="KW-0808">Transferase</keyword>
<accession>A0A7D4Q6L7</accession>
<gene>
    <name evidence="6" type="ORF">HQ865_02670</name>
</gene>
<dbReference type="Gene3D" id="3.40.640.10">
    <property type="entry name" value="Type I PLP-dependent aspartate aminotransferase-like (Major domain)"/>
    <property type="match status" value="1"/>
</dbReference>
<evidence type="ECO:0000256" key="3">
    <source>
        <dbReference type="ARBA" id="ARBA00022679"/>
    </source>
</evidence>
<dbReference type="AlphaFoldDB" id="A0A7D4Q6L7"/>
<dbReference type="InterPro" id="IPR005814">
    <property type="entry name" value="Aminotrans_3"/>
</dbReference>
<evidence type="ECO:0000256" key="2">
    <source>
        <dbReference type="ARBA" id="ARBA00022576"/>
    </source>
</evidence>
<evidence type="ECO:0000313" key="7">
    <source>
        <dbReference type="Proteomes" id="UP000505355"/>
    </source>
</evidence>
<dbReference type="CDD" id="cd00610">
    <property type="entry name" value="OAT_like"/>
    <property type="match status" value="1"/>
</dbReference>
<dbReference type="KEGG" id="mmab:HQ865_02670"/>
<dbReference type="Pfam" id="PF00202">
    <property type="entry name" value="Aminotran_3"/>
    <property type="match status" value="1"/>
</dbReference>
<keyword evidence="2 6" id="KW-0032">Aminotransferase</keyword>
<comment type="similarity">
    <text evidence="5">Belongs to the class-III pyridoxal-phosphate-dependent aminotransferase family.</text>
</comment>
<dbReference type="GO" id="GO:0042802">
    <property type="term" value="F:identical protein binding"/>
    <property type="evidence" value="ECO:0007669"/>
    <property type="project" value="TreeGrafter"/>
</dbReference>
<dbReference type="InterPro" id="IPR015424">
    <property type="entry name" value="PyrdxlP-dep_Trfase"/>
</dbReference>
<dbReference type="RefSeq" id="WP_173413405.1">
    <property type="nucleotide sequence ID" value="NZ_CP054139.1"/>
</dbReference>
<dbReference type="PANTHER" id="PTHR11986">
    <property type="entry name" value="AMINOTRANSFERASE CLASS III"/>
    <property type="match status" value="1"/>
</dbReference>
<dbReference type="FunFam" id="3.40.640.10:FF:000100">
    <property type="entry name" value="Putative acetylornithine aminotransferase"/>
    <property type="match status" value="1"/>
</dbReference>
<dbReference type="Gene3D" id="3.90.1150.10">
    <property type="entry name" value="Aspartate Aminotransferase, domain 1"/>
    <property type="match status" value="1"/>
</dbReference>
<protein>
    <submittedName>
        <fullName evidence="6">Aspartate aminotransferase family protein</fullName>
    </submittedName>
</protein>
<reference evidence="6 7" key="1">
    <citation type="submission" date="2020-05" db="EMBL/GenBank/DDBJ databases">
        <title>Mucilaginibacter mali sp. nov.</title>
        <authorList>
            <person name="Kim H.S."/>
            <person name="Lee K.C."/>
            <person name="Suh M.K."/>
            <person name="Kim J.-S."/>
            <person name="Han K.-I."/>
            <person name="Eom M.K."/>
            <person name="Shin Y.K."/>
            <person name="Lee J.-S."/>
        </authorList>
    </citation>
    <scope>NUCLEOTIDE SEQUENCE [LARGE SCALE GENOMIC DNA]</scope>
    <source>
        <strain evidence="6 7">G2-14</strain>
    </source>
</reference>
<name>A0A7D4Q6L7_9SPHI</name>
<dbReference type="PANTHER" id="PTHR11986:SF79">
    <property type="entry name" value="ACETYLORNITHINE AMINOTRANSFERASE, MITOCHONDRIAL"/>
    <property type="match status" value="1"/>
</dbReference>
<dbReference type="InterPro" id="IPR015421">
    <property type="entry name" value="PyrdxlP-dep_Trfase_major"/>
</dbReference>
<dbReference type="GO" id="GO:0030170">
    <property type="term" value="F:pyridoxal phosphate binding"/>
    <property type="evidence" value="ECO:0007669"/>
    <property type="project" value="InterPro"/>
</dbReference>
<proteinExistence type="inferred from homology"/>
<dbReference type="Proteomes" id="UP000505355">
    <property type="component" value="Chromosome"/>
</dbReference>
<organism evidence="6 7">
    <name type="scientific">Mucilaginibacter mali</name>
    <dbReference type="NCBI Taxonomy" id="2740462"/>
    <lineage>
        <taxon>Bacteria</taxon>
        <taxon>Pseudomonadati</taxon>
        <taxon>Bacteroidota</taxon>
        <taxon>Sphingobacteriia</taxon>
        <taxon>Sphingobacteriales</taxon>
        <taxon>Sphingobacteriaceae</taxon>
        <taxon>Mucilaginibacter</taxon>
    </lineage>
</organism>
<dbReference type="GO" id="GO:0008483">
    <property type="term" value="F:transaminase activity"/>
    <property type="evidence" value="ECO:0007669"/>
    <property type="project" value="UniProtKB-KW"/>
</dbReference>
<keyword evidence="7" id="KW-1185">Reference proteome</keyword>
<dbReference type="InterPro" id="IPR015422">
    <property type="entry name" value="PyrdxlP-dep_Trfase_small"/>
</dbReference>
<keyword evidence="4 5" id="KW-0663">Pyridoxal phosphate</keyword>
<evidence type="ECO:0000256" key="5">
    <source>
        <dbReference type="RuleBase" id="RU003560"/>
    </source>
</evidence>
<evidence type="ECO:0000256" key="4">
    <source>
        <dbReference type="ARBA" id="ARBA00022898"/>
    </source>
</evidence>
<dbReference type="PIRSF" id="PIRSF000521">
    <property type="entry name" value="Transaminase_4ab_Lys_Orn"/>
    <property type="match status" value="1"/>
</dbReference>
<dbReference type="EMBL" id="CP054139">
    <property type="protein sequence ID" value="QKJ28705.1"/>
    <property type="molecule type" value="Genomic_DNA"/>
</dbReference>